<keyword evidence="1" id="KW-1133">Transmembrane helix</keyword>
<dbReference type="Proteomes" id="UP000245638">
    <property type="component" value="Unassembled WGS sequence"/>
</dbReference>
<comment type="caution">
    <text evidence="2">The sequence shown here is derived from an EMBL/GenBank/DDBJ whole genome shotgun (WGS) entry which is preliminary data.</text>
</comment>
<organism evidence="2 3">
    <name type="scientific">Acidianus hospitalis</name>
    <dbReference type="NCBI Taxonomy" id="563177"/>
    <lineage>
        <taxon>Archaea</taxon>
        <taxon>Thermoproteota</taxon>
        <taxon>Thermoprotei</taxon>
        <taxon>Sulfolobales</taxon>
        <taxon>Sulfolobaceae</taxon>
        <taxon>Acidianus</taxon>
    </lineage>
</organism>
<dbReference type="InterPro" id="IPR009198">
    <property type="entry name" value="UCP014484_TM"/>
</dbReference>
<feature type="transmembrane region" description="Helical" evidence="1">
    <location>
        <begin position="107"/>
        <end position="125"/>
    </location>
</feature>
<proteinExistence type="predicted"/>
<gene>
    <name evidence="2" type="ORF">DDW13_02280</name>
</gene>
<feature type="transmembrane region" description="Helical" evidence="1">
    <location>
        <begin position="137"/>
        <end position="154"/>
    </location>
</feature>
<dbReference type="Pfam" id="PF09973">
    <property type="entry name" value="DUF2208"/>
    <property type="match status" value="1"/>
</dbReference>
<accession>A0A2T9X9G5</accession>
<dbReference type="AlphaFoldDB" id="A0A2T9X9G5"/>
<evidence type="ECO:0000313" key="2">
    <source>
        <dbReference type="EMBL" id="PVU76738.1"/>
    </source>
</evidence>
<protein>
    <submittedName>
        <fullName evidence="2">DUF2208 domain-containing protein</fullName>
    </submittedName>
</protein>
<sequence length="252" mass="30162">MSASQYNPYNWKFLLFTQVWLIIISIVLTYYPQYYFEVIILYIIVIFGFTFFMTYKSNPVFRDRKLLYEIVNSRTIYEEKDVTKLIMADQEYQKQYMDSIKRNFRMLGFYIVYLAILFFAYQYIIKFADSQTLTYRLLVYLAYFEALFGIGFFVSRKILAPSMSNMAPMALPSYKITEKGIVSGKGYSVFLHAKYLLNSEITINREKHYIEIDSTKQKLPYKVRLYSQDIDKVLDYIERVKRLELKRQSSEG</sequence>
<dbReference type="EMBL" id="QEFD01000071">
    <property type="protein sequence ID" value="PVU76738.1"/>
    <property type="molecule type" value="Genomic_DNA"/>
</dbReference>
<feature type="transmembrane region" description="Helical" evidence="1">
    <location>
        <begin position="38"/>
        <end position="55"/>
    </location>
</feature>
<keyword evidence="1" id="KW-0812">Transmembrane</keyword>
<evidence type="ECO:0000313" key="3">
    <source>
        <dbReference type="Proteomes" id="UP000245638"/>
    </source>
</evidence>
<reference evidence="2 3" key="1">
    <citation type="journal article" date="2015" name="Appl. Environ. Microbiol.">
        <title>Nanoarchaeota, Their Sulfolobales Host, and Nanoarchaeota Virus Distribution across Yellowstone National Park Hot Springs.</title>
        <authorList>
            <person name="Munson-McGee J.H."/>
            <person name="Field E.K."/>
            <person name="Bateson M."/>
            <person name="Rooney C."/>
            <person name="Stepanauskas R."/>
            <person name="Young M.J."/>
        </authorList>
    </citation>
    <scope>NUCLEOTIDE SEQUENCE [LARGE SCALE GENOMIC DNA]</scope>
    <source>
        <strain evidence="2">SCGC AC-742_N10</strain>
    </source>
</reference>
<evidence type="ECO:0000256" key="1">
    <source>
        <dbReference type="SAM" id="Phobius"/>
    </source>
</evidence>
<feature type="transmembrane region" description="Helical" evidence="1">
    <location>
        <begin position="12"/>
        <end position="32"/>
    </location>
</feature>
<name>A0A2T9X9G5_9CREN</name>
<keyword evidence="1" id="KW-0472">Membrane</keyword>